<protein>
    <submittedName>
        <fullName evidence="9">MFS transporter</fullName>
    </submittedName>
</protein>
<dbReference type="PROSITE" id="PS50850">
    <property type="entry name" value="MFS"/>
    <property type="match status" value="1"/>
</dbReference>
<feature type="transmembrane region" description="Helical" evidence="7">
    <location>
        <begin position="376"/>
        <end position="399"/>
    </location>
</feature>
<dbReference type="PANTHER" id="PTHR23517">
    <property type="entry name" value="RESISTANCE PROTEIN MDTM, PUTATIVE-RELATED-RELATED"/>
    <property type="match status" value="1"/>
</dbReference>
<evidence type="ECO:0000256" key="2">
    <source>
        <dbReference type="ARBA" id="ARBA00022448"/>
    </source>
</evidence>
<dbReference type="EMBL" id="BAABHQ010000018">
    <property type="protein sequence ID" value="GAA4890185.1"/>
    <property type="molecule type" value="Genomic_DNA"/>
</dbReference>
<keyword evidence="3" id="KW-1003">Cell membrane</keyword>
<dbReference type="InterPro" id="IPR036259">
    <property type="entry name" value="MFS_trans_sf"/>
</dbReference>
<keyword evidence="10" id="KW-1185">Reference proteome</keyword>
<evidence type="ECO:0000256" key="5">
    <source>
        <dbReference type="ARBA" id="ARBA00022989"/>
    </source>
</evidence>
<gene>
    <name evidence="9" type="ORF">GCM10023203_49510</name>
</gene>
<dbReference type="RefSeq" id="WP_274234279.1">
    <property type="nucleotide sequence ID" value="NZ_BAABHQ010000018.1"/>
</dbReference>
<evidence type="ECO:0000256" key="6">
    <source>
        <dbReference type="ARBA" id="ARBA00023136"/>
    </source>
</evidence>
<feature type="domain" description="Major facilitator superfamily (MFS) profile" evidence="8">
    <location>
        <begin position="17"/>
        <end position="404"/>
    </location>
</feature>
<feature type="transmembrane region" description="Helical" evidence="7">
    <location>
        <begin position="348"/>
        <end position="370"/>
    </location>
</feature>
<dbReference type="Gene3D" id="1.20.1250.20">
    <property type="entry name" value="MFS general substrate transporter like domains"/>
    <property type="match status" value="1"/>
</dbReference>
<keyword evidence="6 7" id="KW-0472">Membrane</keyword>
<reference evidence="10" key="1">
    <citation type="journal article" date="2019" name="Int. J. Syst. Evol. Microbiol.">
        <title>The Global Catalogue of Microorganisms (GCM) 10K type strain sequencing project: providing services to taxonomists for standard genome sequencing and annotation.</title>
        <authorList>
            <consortium name="The Broad Institute Genomics Platform"/>
            <consortium name="The Broad Institute Genome Sequencing Center for Infectious Disease"/>
            <person name="Wu L."/>
            <person name="Ma J."/>
        </authorList>
    </citation>
    <scope>NUCLEOTIDE SEQUENCE [LARGE SCALE GENOMIC DNA]</scope>
    <source>
        <strain evidence="10">JCM 17983</strain>
    </source>
</reference>
<evidence type="ECO:0000256" key="3">
    <source>
        <dbReference type="ARBA" id="ARBA00022475"/>
    </source>
</evidence>
<evidence type="ECO:0000313" key="10">
    <source>
        <dbReference type="Proteomes" id="UP001500457"/>
    </source>
</evidence>
<dbReference type="PANTHER" id="PTHR23517:SF13">
    <property type="entry name" value="MAJOR FACILITATOR SUPERFAMILY MFS_1"/>
    <property type="match status" value="1"/>
</dbReference>
<accession>A0ABP9EY92</accession>
<dbReference type="Proteomes" id="UP001500457">
    <property type="component" value="Unassembled WGS sequence"/>
</dbReference>
<comment type="caution">
    <text evidence="9">The sequence shown here is derived from an EMBL/GenBank/DDBJ whole genome shotgun (WGS) entry which is preliminary data.</text>
</comment>
<feature type="transmembrane region" description="Helical" evidence="7">
    <location>
        <begin position="140"/>
        <end position="167"/>
    </location>
</feature>
<proteinExistence type="predicted"/>
<keyword evidence="5 7" id="KW-1133">Transmembrane helix</keyword>
<evidence type="ECO:0000256" key="7">
    <source>
        <dbReference type="SAM" id="Phobius"/>
    </source>
</evidence>
<evidence type="ECO:0000313" key="9">
    <source>
        <dbReference type="EMBL" id="GAA4890185.1"/>
    </source>
</evidence>
<feature type="transmembrane region" description="Helical" evidence="7">
    <location>
        <begin position="286"/>
        <end position="307"/>
    </location>
</feature>
<dbReference type="InterPro" id="IPR020846">
    <property type="entry name" value="MFS_dom"/>
</dbReference>
<feature type="transmembrane region" description="Helical" evidence="7">
    <location>
        <begin position="313"/>
        <end position="336"/>
    </location>
</feature>
<evidence type="ECO:0000256" key="1">
    <source>
        <dbReference type="ARBA" id="ARBA00004651"/>
    </source>
</evidence>
<dbReference type="InterPro" id="IPR050171">
    <property type="entry name" value="MFS_Transporters"/>
</dbReference>
<dbReference type="PROSITE" id="PS51257">
    <property type="entry name" value="PROKAR_LIPOPROTEIN"/>
    <property type="match status" value="1"/>
</dbReference>
<dbReference type="InterPro" id="IPR011701">
    <property type="entry name" value="MFS"/>
</dbReference>
<feature type="transmembrane region" description="Helical" evidence="7">
    <location>
        <begin position="217"/>
        <end position="237"/>
    </location>
</feature>
<evidence type="ECO:0000256" key="4">
    <source>
        <dbReference type="ARBA" id="ARBA00022692"/>
    </source>
</evidence>
<sequence length="404" mass="39809">MLRLRTRTRTTARPLATFTTASVAFVVACAAAGVPAPLYVVYQQTYGVSTVALTGAFAIYILPLLAALLCCGSLSDHLGRRWVGVPALLVGAVACLVLATVDSAAPLIVGRAVQGLSVGLALSALGAFVVDLTPPSRPGLAGAVTSGAPPGGIAIGALASGAAVQLAPCGAPVWSFVVVAALLVLAALAVLLLPETVTRGSRAAAVRSLKPVVRVPASARPVFALVCLLVAATYVLGGFTQALSPSLAVSVLGRGDLFSGALTVAVYHLAGPIAGLSANRLRATRALAGGAAGLVAGVAGFVGAIAVGSFAAYLAAAMVAGAGFGVAFAGAMRVLLERSPDGAHAGTLSAVYLFCYLAAAVTSILAGVAVDVWGLAPVAVVLFGLVIVMVAVGAVGSVLRVRST</sequence>
<feature type="transmembrane region" description="Helical" evidence="7">
    <location>
        <begin position="46"/>
        <end position="70"/>
    </location>
</feature>
<feature type="transmembrane region" description="Helical" evidence="7">
    <location>
        <begin position="113"/>
        <end position="133"/>
    </location>
</feature>
<comment type="subcellular location">
    <subcellularLocation>
        <location evidence="1">Cell membrane</location>
        <topology evidence="1">Multi-pass membrane protein</topology>
    </subcellularLocation>
</comment>
<dbReference type="SUPFAM" id="SSF103473">
    <property type="entry name" value="MFS general substrate transporter"/>
    <property type="match status" value="1"/>
</dbReference>
<organism evidence="9 10">
    <name type="scientific">Actinomycetospora straminea</name>
    <dbReference type="NCBI Taxonomy" id="663607"/>
    <lineage>
        <taxon>Bacteria</taxon>
        <taxon>Bacillati</taxon>
        <taxon>Actinomycetota</taxon>
        <taxon>Actinomycetes</taxon>
        <taxon>Pseudonocardiales</taxon>
        <taxon>Pseudonocardiaceae</taxon>
        <taxon>Actinomycetospora</taxon>
    </lineage>
</organism>
<feature type="transmembrane region" description="Helical" evidence="7">
    <location>
        <begin position="173"/>
        <end position="193"/>
    </location>
</feature>
<feature type="transmembrane region" description="Helical" evidence="7">
    <location>
        <begin position="82"/>
        <end position="101"/>
    </location>
</feature>
<keyword evidence="4 7" id="KW-0812">Transmembrane</keyword>
<dbReference type="Pfam" id="PF07690">
    <property type="entry name" value="MFS_1"/>
    <property type="match status" value="1"/>
</dbReference>
<evidence type="ECO:0000259" key="8">
    <source>
        <dbReference type="PROSITE" id="PS50850"/>
    </source>
</evidence>
<feature type="transmembrane region" description="Helical" evidence="7">
    <location>
        <begin position="257"/>
        <end position="274"/>
    </location>
</feature>
<name>A0ABP9EY92_9PSEU</name>
<keyword evidence="2" id="KW-0813">Transport</keyword>